<organism evidence="2 3">
    <name type="scientific">Acidianus manzaensis</name>
    <dbReference type="NCBI Taxonomy" id="282676"/>
    <lineage>
        <taxon>Archaea</taxon>
        <taxon>Thermoproteota</taxon>
        <taxon>Thermoprotei</taxon>
        <taxon>Sulfolobales</taxon>
        <taxon>Sulfolobaceae</taxon>
        <taxon>Acidianus</taxon>
    </lineage>
</organism>
<dbReference type="AlphaFoldDB" id="A0A1W6K280"/>
<dbReference type="GO" id="GO:0004377">
    <property type="term" value="F:GDP-Man:Man(3)GlcNAc(2)-PP-Dol alpha-1,2-mannosyltransferase activity"/>
    <property type="evidence" value="ECO:0007669"/>
    <property type="project" value="InterPro"/>
</dbReference>
<dbReference type="Pfam" id="PF00534">
    <property type="entry name" value="Glycos_transf_1"/>
    <property type="match status" value="1"/>
</dbReference>
<dbReference type="OrthoDB" id="132546at2157"/>
<dbReference type="EMBL" id="CP020477">
    <property type="protein sequence ID" value="ARM76597.1"/>
    <property type="molecule type" value="Genomic_DNA"/>
</dbReference>
<evidence type="ECO:0000259" key="1">
    <source>
        <dbReference type="Pfam" id="PF00534"/>
    </source>
</evidence>
<dbReference type="InterPro" id="IPR038013">
    <property type="entry name" value="ALG11"/>
</dbReference>
<dbReference type="SUPFAM" id="SSF53756">
    <property type="entry name" value="UDP-Glycosyltransferase/glycogen phosphorylase"/>
    <property type="match status" value="1"/>
</dbReference>
<evidence type="ECO:0000313" key="2">
    <source>
        <dbReference type="EMBL" id="ARM76597.1"/>
    </source>
</evidence>
<dbReference type="KEGG" id="aman:B6F84_11585"/>
<protein>
    <recommendedName>
        <fullName evidence="1">Glycosyl transferase family 1 domain-containing protein</fullName>
    </recommendedName>
</protein>
<dbReference type="GO" id="GO:0006487">
    <property type="term" value="P:protein N-linked glycosylation"/>
    <property type="evidence" value="ECO:0007669"/>
    <property type="project" value="TreeGrafter"/>
</dbReference>
<sequence length="350" mass="40538">MEFTVYHNSFEVLGGSERVAVSVINVLKYLGYKVKLVTLYIDKEKVRKWDEHFVDPDEIVVKSFPVKFGLYKALYLSLNSKPGNSISTIGDITFCDYSYIHFPWSLTDNLRRMGFSEYDYSRGKMRIYYLPYKYTYKLFFRKSKSRLLANSSWTGKILELSGYSYTVLYPPVNVEKFINIKSKERNPKLVVSVSRISPEKNLENLFYVAKKLKDYEFILLGSSGRSKKYYEYVIKEAENLGNVRVISDFSDDILLKYFSEAKVYFHPKVNEHFGISVVEAIASGLVPVVHKSGGAWFDIVKEGKYGLGYSSGDEAVNAILEGSKYENDFRDVSNDFSFERFRDRFSSILR</sequence>
<dbReference type="GeneID" id="41591576"/>
<keyword evidence="3" id="KW-1185">Reference proteome</keyword>
<dbReference type="InterPro" id="IPR001296">
    <property type="entry name" value="Glyco_trans_1"/>
</dbReference>
<name>A0A1W6K280_9CREN</name>
<dbReference type="STRING" id="282676.B6F84_11585"/>
<dbReference type="Proteomes" id="UP000193404">
    <property type="component" value="Chromosome"/>
</dbReference>
<dbReference type="PANTHER" id="PTHR45919:SF1">
    <property type="entry name" value="GDP-MAN:MAN(3)GLCNAC(2)-PP-DOL ALPHA-1,2-MANNOSYLTRANSFERASE"/>
    <property type="match status" value="1"/>
</dbReference>
<dbReference type="Gene3D" id="3.40.50.2000">
    <property type="entry name" value="Glycogen Phosphorylase B"/>
    <property type="match status" value="1"/>
</dbReference>
<feature type="domain" description="Glycosyl transferase family 1" evidence="1">
    <location>
        <begin position="175"/>
        <end position="317"/>
    </location>
</feature>
<reference evidence="2 3" key="1">
    <citation type="submission" date="2017-03" db="EMBL/GenBank/DDBJ databases">
        <title>Sulfur activation and transportation mechanism of thermophilic Archaea Acidianus manzaensis YN-25.</title>
        <authorList>
            <person name="Ma Y."/>
            <person name="Yang Y."/>
            <person name="Xia J."/>
        </authorList>
    </citation>
    <scope>NUCLEOTIDE SEQUENCE [LARGE SCALE GENOMIC DNA]</scope>
    <source>
        <strain evidence="2 3">YN-25</strain>
    </source>
</reference>
<proteinExistence type="predicted"/>
<dbReference type="GO" id="GO:0016020">
    <property type="term" value="C:membrane"/>
    <property type="evidence" value="ECO:0007669"/>
    <property type="project" value="TreeGrafter"/>
</dbReference>
<dbReference type="RefSeq" id="WP_148692388.1">
    <property type="nucleotide sequence ID" value="NZ_CP020477.1"/>
</dbReference>
<gene>
    <name evidence="2" type="ORF">B6F84_11585</name>
</gene>
<dbReference type="PANTHER" id="PTHR45919">
    <property type="entry name" value="GDP-MAN:MAN(3)GLCNAC(2)-PP-DOL ALPHA-1,2-MANNOSYLTRANSFERASE"/>
    <property type="match status" value="1"/>
</dbReference>
<accession>A0A1W6K280</accession>
<evidence type="ECO:0000313" key="3">
    <source>
        <dbReference type="Proteomes" id="UP000193404"/>
    </source>
</evidence>